<proteinExistence type="predicted"/>
<dbReference type="KEGG" id="vg:55626457"/>
<dbReference type="RefSeq" id="YP_009855717.1">
    <property type="nucleotide sequence ID" value="NC_048847.1"/>
</dbReference>
<sequence length="77" mass="9220">MIEIEVETTMEIWRTKDTTFTVMYPFPNVAYIKGLRGSFTRELRDSMKEMLKERGITLVHYERRRPDGRHQTLAVEI</sequence>
<accession>A0A6C0R1L2</accession>
<dbReference type="GeneID" id="55626457"/>
<dbReference type="Proteomes" id="UP000479357">
    <property type="component" value="Segment"/>
</dbReference>
<evidence type="ECO:0000313" key="2">
    <source>
        <dbReference type="Proteomes" id="UP000479357"/>
    </source>
</evidence>
<organism evidence="1 2">
    <name type="scientific">Alteromonas phage vB_AmeM_PT11-V22</name>
    <dbReference type="NCBI Taxonomy" id="2704031"/>
    <lineage>
        <taxon>Viruses</taxon>
        <taxon>Duplodnaviria</taxon>
        <taxon>Heunggongvirae</taxon>
        <taxon>Uroviricota</taxon>
        <taxon>Caudoviricetes</taxon>
        <taxon>Myoalterovirus</taxon>
        <taxon>Myoalterovirus PT11V22</taxon>
    </lineage>
</organism>
<evidence type="ECO:0000313" key="1">
    <source>
        <dbReference type="EMBL" id="QHZ59756.1"/>
    </source>
</evidence>
<protein>
    <submittedName>
        <fullName evidence="1">Uncharacterized protein</fullName>
    </submittedName>
</protein>
<name>A0A6C0R1L2_9CAUD</name>
<reference evidence="1 2" key="1">
    <citation type="submission" date="2019-12" db="EMBL/GenBank/DDBJ databases">
        <title>Alteromonas phage V22 represents a new genus of marine bacteriophages that requires a novel tail fiber chaperone for host recognition.</title>
        <authorList>
            <person name="Gonzalez-Serrano R."/>
            <person name="Dunne M."/>
            <person name="Rosselli R."/>
            <person name="Martin-Cuadrado A.-B."/>
            <person name="Grosboillot V."/>
            <person name="Zinsli L."/>
            <person name="Roda-Garcia J.J."/>
            <person name="Loessner M.J."/>
            <person name="Rodriguez-Valera F."/>
        </authorList>
    </citation>
    <scope>NUCLEOTIDE SEQUENCE [LARGE SCALE GENOMIC DNA]</scope>
</reference>
<dbReference type="EMBL" id="MN877442">
    <property type="protein sequence ID" value="QHZ59756.1"/>
    <property type="molecule type" value="Genomic_DNA"/>
</dbReference>
<keyword evidence="2" id="KW-1185">Reference proteome</keyword>